<protein>
    <submittedName>
        <fullName evidence="2">Tail fiber protein</fullName>
    </submittedName>
</protein>
<organism evidence="2 3">
    <name type="scientific">Bacillus phage 019DV002</name>
    <dbReference type="NCBI Taxonomy" id="2601653"/>
    <lineage>
        <taxon>Viruses</taxon>
        <taxon>Duplodnaviria</taxon>
        <taxon>Heunggongvirae</taxon>
        <taxon>Uroviricota</taxon>
        <taxon>Caudoviricetes</taxon>
        <taxon>Ehrlichviridae</taxon>
        <taxon>Gettysburgvirus</taxon>
        <taxon>Gettysburgvirus gv019DV002</taxon>
    </lineage>
</organism>
<dbReference type="InterPro" id="IPR048799">
    <property type="entry name" value="P68_RBP_TagC-like_beta-prop"/>
</dbReference>
<reference evidence="2 3" key="1">
    <citation type="submission" date="2019-07" db="EMBL/GenBank/DDBJ databases">
        <authorList>
            <person name="Loney R.E."/>
            <person name="Krukonis G.P."/>
            <person name="Delesalle V.A."/>
        </authorList>
    </citation>
    <scope>NUCLEOTIDE SEQUENCE [LARGE SCALE GENOMIC DNA]</scope>
</reference>
<dbReference type="Pfam" id="PF21311">
    <property type="entry name" value="Phage_RBD_prop"/>
    <property type="match status" value="1"/>
</dbReference>
<evidence type="ECO:0000313" key="2">
    <source>
        <dbReference type="EMBL" id="QFG05163.1"/>
    </source>
</evidence>
<dbReference type="EMBL" id="MN176220">
    <property type="protein sequence ID" value="QFG05163.1"/>
    <property type="molecule type" value="Genomic_DNA"/>
</dbReference>
<evidence type="ECO:0000259" key="1">
    <source>
        <dbReference type="Pfam" id="PF21311"/>
    </source>
</evidence>
<name>A0A5J6T4J8_9CAUD</name>
<keyword evidence="3" id="KW-1185">Reference proteome</keyword>
<feature type="domain" description="P68 RBP/TagC-like beta-propeller" evidence="1">
    <location>
        <begin position="101"/>
        <end position="361"/>
    </location>
</feature>
<dbReference type="Proteomes" id="UP000325508">
    <property type="component" value="Segment"/>
</dbReference>
<gene>
    <name evidence="2" type="primary">19</name>
    <name evidence="2" type="ORF">019DV002_19</name>
</gene>
<evidence type="ECO:0000313" key="3">
    <source>
        <dbReference type="Proteomes" id="UP000325508"/>
    </source>
</evidence>
<proteinExistence type="predicted"/>
<dbReference type="InterPro" id="IPR011044">
    <property type="entry name" value="Quino_amine_DH_bsu"/>
</dbReference>
<accession>A0A5J6T4J8</accession>
<sequence>MPEYTNNLGLYKPNRLDDVEIDTSLATNFETIDSKLGSALTKDGVTYPDLNARLAAEQASNDNDLEGQIDNLGSRLDEIERFQFNTSPVQFATLELAHTTVLQCFVVNEKTNQIFATQVYDSNAPQSFIISRMNMDGTLIDKMTLVHGGHGTAFGIENRGDQVYIWSQFERINDAGKAVGNDLVCFPYTPNANWNEDANTITRYNNVAKDSTLVPVIDQKNNRMAIRQKVGSPDPTPNKITIHDLNKVKSNVNEPLYTFEIPKEYYYFQGFSLDGNYLYWYMGDTNEANHPIQIVVFDIRDGSIVQIKKIGVNTTFSSMYEGDFREPEGVYMYTDPRTGSKSLMVGITSGITGARISKIYAYHSTENFALHTPYIKQPMIRQDQVGGSSADRYRPFMISFQLQYTSGAWQIVPSGQDPNYWDSVIESISIDGNDLLVRMRERYMGLVYQSISPDWYCAINNILVGSNYYAGGANSRDVRIRFGKNGTQLAPNNAAIPSGARLGVLLIANEKIEE</sequence>
<dbReference type="SUPFAM" id="SSF50969">
    <property type="entry name" value="YVTN repeat-like/Quinoprotein amine dehydrogenase"/>
    <property type="match status" value="1"/>
</dbReference>